<dbReference type="InterPro" id="IPR027417">
    <property type="entry name" value="P-loop_NTPase"/>
</dbReference>
<dbReference type="OrthoDB" id="439028at2759"/>
<dbReference type="SMART" id="SM00072">
    <property type="entry name" value="GuKc"/>
    <property type="match status" value="1"/>
</dbReference>
<keyword evidence="4" id="KW-0808">Transferase</keyword>
<dbReference type="InterPro" id="IPR008144">
    <property type="entry name" value="Guanylate_kin-like_dom"/>
</dbReference>
<feature type="region of interest" description="Disordered" evidence="9">
    <location>
        <begin position="378"/>
        <end position="424"/>
    </location>
</feature>
<organism evidence="11 12">
    <name type="scientific">Gigaspora rosea</name>
    <dbReference type="NCBI Taxonomy" id="44941"/>
    <lineage>
        <taxon>Eukaryota</taxon>
        <taxon>Fungi</taxon>
        <taxon>Fungi incertae sedis</taxon>
        <taxon>Mucoromycota</taxon>
        <taxon>Glomeromycotina</taxon>
        <taxon>Glomeromycetes</taxon>
        <taxon>Diversisporales</taxon>
        <taxon>Gigasporaceae</taxon>
        <taxon>Gigaspora</taxon>
    </lineage>
</organism>
<dbReference type="STRING" id="44941.A0A397VC93"/>
<evidence type="ECO:0000256" key="6">
    <source>
        <dbReference type="ARBA" id="ARBA00022777"/>
    </source>
</evidence>
<dbReference type="PROSITE" id="PS00856">
    <property type="entry name" value="GUANYLATE_KINASE_1"/>
    <property type="match status" value="1"/>
</dbReference>
<dbReference type="CDD" id="cd00071">
    <property type="entry name" value="GMPK"/>
    <property type="match status" value="1"/>
</dbReference>
<evidence type="ECO:0000259" key="10">
    <source>
        <dbReference type="PROSITE" id="PS50052"/>
    </source>
</evidence>
<evidence type="ECO:0000256" key="8">
    <source>
        <dbReference type="RuleBase" id="RU004165"/>
    </source>
</evidence>
<dbReference type="SUPFAM" id="SSF52540">
    <property type="entry name" value="P-loop containing nucleoside triphosphate hydrolases"/>
    <property type="match status" value="2"/>
</dbReference>
<dbReference type="GO" id="GO:0004797">
    <property type="term" value="F:thymidine kinase activity"/>
    <property type="evidence" value="ECO:0007669"/>
    <property type="project" value="UniProtKB-EC"/>
</dbReference>
<dbReference type="InterPro" id="IPR001267">
    <property type="entry name" value="Thymidine_kinase"/>
</dbReference>
<evidence type="ECO:0000256" key="1">
    <source>
        <dbReference type="ARBA" id="ARBA00007587"/>
    </source>
</evidence>
<evidence type="ECO:0000313" key="11">
    <source>
        <dbReference type="EMBL" id="RIB16936.1"/>
    </source>
</evidence>
<dbReference type="AlphaFoldDB" id="A0A397VC93"/>
<feature type="compositionally biased region" description="Basic and acidic residues" evidence="9">
    <location>
        <begin position="382"/>
        <end position="396"/>
    </location>
</feature>
<dbReference type="Pfam" id="PF00625">
    <property type="entry name" value="Guanylate_kin"/>
    <property type="match status" value="1"/>
</dbReference>
<dbReference type="Proteomes" id="UP000266673">
    <property type="component" value="Unassembled WGS sequence"/>
</dbReference>
<accession>A0A397VC93</accession>
<dbReference type="EMBL" id="QKWP01000642">
    <property type="protein sequence ID" value="RIB16936.1"/>
    <property type="molecule type" value="Genomic_DNA"/>
</dbReference>
<dbReference type="InterPro" id="IPR008145">
    <property type="entry name" value="GK/Ca_channel_bsu"/>
</dbReference>
<dbReference type="Gene3D" id="3.40.50.300">
    <property type="entry name" value="P-loop containing nucleotide triphosphate hydrolases"/>
    <property type="match status" value="2"/>
</dbReference>
<evidence type="ECO:0000256" key="7">
    <source>
        <dbReference type="ARBA" id="ARBA00022840"/>
    </source>
</evidence>
<evidence type="ECO:0000256" key="5">
    <source>
        <dbReference type="ARBA" id="ARBA00022741"/>
    </source>
</evidence>
<dbReference type="PANTHER" id="PTHR11441:SF0">
    <property type="entry name" value="THYMIDINE KINASE, CYTOSOLIC"/>
    <property type="match status" value="1"/>
</dbReference>
<proteinExistence type="inferred from homology"/>
<dbReference type="GO" id="GO:0071897">
    <property type="term" value="P:DNA biosynthetic process"/>
    <property type="evidence" value="ECO:0007669"/>
    <property type="project" value="UniProtKB-KW"/>
</dbReference>
<dbReference type="Gene3D" id="3.30.60.20">
    <property type="match status" value="1"/>
</dbReference>
<evidence type="ECO:0000256" key="2">
    <source>
        <dbReference type="ARBA" id="ARBA00012118"/>
    </source>
</evidence>
<gene>
    <name evidence="11" type="ORF">C2G38_2246717</name>
</gene>
<evidence type="ECO:0000256" key="3">
    <source>
        <dbReference type="ARBA" id="ARBA00022634"/>
    </source>
</evidence>
<keyword evidence="7" id="KW-0067">ATP-binding</keyword>
<sequence length="459" mass="52905">MDKRIGYLKPQIDNRHSTAEVISHQNNKTKALIISSSQEIEKYLHNGIETIFIDEIQFFPPETVSFLCSLTQQGHQIIVAGLDKNFRGEPFNETIKTLLALADYVEKLTAICQVCQKEASFTQRMFNGQPARYHDPLILVGGQETYEARCGTCYVIQKGNMPNNQPNSPPRSKNTLIIIAGGSGTGKTTVENLLAQDPNIVKLISTTTRPPREREKDGQDYYFISKETFQAELEKGRFLEHVIYDGNHYGVYGKVVDLILGTQNKHGVIIVDVDGFRQIKKYCQEKGHNTTSYWFKAESKEKMFEHMKKRGTSESEILRRLIIAEKEEKFAAEFDHILTVKENELAAARQITVYVFLYFSITFKNYKNMTEINMNIKKKKQEHSPLEKDKKNKSDILPKQPSDIGKKFKIPKAAGKRNRKRRIFGQKPRFDYQKSLAAEYEKNYTRLLEKSHTTENKRD</sequence>
<dbReference type="GO" id="GO:0046104">
    <property type="term" value="P:thymidine metabolic process"/>
    <property type="evidence" value="ECO:0007669"/>
    <property type="project" value="TreeGrafter"/>
</dbReference>
<dbReference type="PROSITE" id="PS50052">
    <property type="entry name" value="GUANYLATE_KINASE_2"/>
    <property type="match status" value="1"/>
</dbReference>
<keyword evidence="3" id="KW-0237">DNA synthesis</keyword>
<evidence type="ECO:0000313" key="12">
    <source>
        <dbReference type="Proteomes" id="UP000266673"/>
    </source>
</evidence>
<evidence type="ECO:0000256" key="4">
    <source>
        <dbReference type="ARBA" id="ARBA00022679"/>
    </source>
</evidence>
<comment type="caution">
    <text evidence="11">The sequence shown here is derived from an EMBL/GenBank/DDBJ whole genome shotgun (WGS) entry which is preliminary data.</text>
</comment>
<dbReference type="PANTHER" id="PTHR11441">
    <property type="entry name" value="THYMIDINE KINASE"/>
    <property type="match status" value="1"/>
</dbReference>
<keyword evidence="5" id="KW-0547">Nucleotide-binding</keyword>
<name>A0A397VC93_9GLOM</name>
<dbReference type="InterPro" id="IPR020590">
    <property type="entry name" value="Guanylate_kinase_CS"/>
</dbReference>
<keyword evidence="6 11" id="KW-0418">Kinase</keyword>
<dbReference type="SUPFAM" id="SSF57716">
    <property type="entry name" value="Glucocorticoid receptor-like (DNA-binding domain)"/>
    <property type="match status" value="1"/>
</dbReference>
<keyword evidence="12" id="KW-1185">Reference proteome</keyword>
<dbReference type="EC" id="2.7.1.21" evidence="2"/>
<reference evidence="11 12" key="1">
    <citation type="submission" date="2018-06" db="EMBL/GenBank/DDBJ databases">
        <title>Comparative genomics reveals the genomic features of Rhizophagus irregularis, R. cerebriforme, R. diaphanum and Gigaspora rosea, and their symbiotic lifestyle signature.</title>
        <authorList>
            <person name="Morin E."/>
            <person name="San Clemente H."/>
            <person name="Chen E.C.H."/>
            <person name="De La Providencia I."/>
            <person name="Hainaut M."/>
            <person name="Kuo A."/>
            <person name="Kohler A."/>
            <person name="Murat C."/>
            <person name="Tang N."/>
            <person name="Roy S."/>
            <person name="Loubradou J."/>
            <person name="Henrissat B."/>
            <person name="Grigoriev I.V."/>
            <person name="Corradi N."/>
            <person name="Roux C."/>
            <person name="Martin F.M."/>
        </authorList>
    </citation>
    <scope>NUCLEOTIDE SEQUENCE [LARGE SCALE GENOMIC DNA]</scope>
    <source>
        <strain evidence="11 12">DAOM 194757</strain>
    </source>
</reference>
<comment type="similarity">
    <text evidence="1 8">Belongs to the thymidine kinase family.</text>
</comment>
<dbReference type="GO" id="GO:0005524">
    <property type="term" value="F:ATP binding"/>
    <property type="evidence" value="ECO:0007669"/>
    <property type="project" value="UniProtKB-KW"/>
</dbReference>
<evidence type="ECO:0000256" key="9">
    <source>
        <dbReference type="SAM" id="MobiDB-lite"/>
    </source>
</evidence>
<protein>
    <recommendedName>
        <fullName evidence="2">thymidine kinase</fullName>
        <ecNumber evidence="2">2.7.1.21</ecNumber>
    </recommendedName>
</protein>
<feature type="domain" description="Guanylate kinase-like" evidence="10">
    <location>
        <begin position="174"/>
        <end position="356"/>
    </location>
</feature>
<dbReference type="Pfam" id="PF00265">
    <property type="entry name" value="TK"/>
    <property type="match status" value="1"/>
</dbReference>
<feature type="compositionally biased region" description="Basic residues" evidence="9">
    <location>
        <begin position="407"/>
        <end position="424"/>
    </location>
</feature>